<feature type="compositionally biased region" description="Pro residues" evidence="5">
    <location>
        <begin position="88"/>
        <end position="100"/>
    </location>
</feature>
<feature type="compositionally biased region" description="Basic residues" evidence="5">
    <location>
        <begin position="1629"/>
        <end position="1641"/>
    </location>
</feature>
<dbReference type="Pfam" id="PF15090">
    <property type="entry name" value="DUF4553"/>
    <property type="match status" value="1"/>
</dbReference>
<feature type="compositionally biased region" description="Basic residues" evidence="5">
    <location>
        <begin position="979"/>
        <end position="988"/>
    </location>
</feature>
<feature type="region of interest" description="Disordered" evidence="5">
    <location>
        <begin position="1608"/>
        <end position="1652"/>
    </location>
</feature>
<keyword evidence="1" id="KW-0805">Transcription regulation</keyword>
<feature type="compositionally biased region" description="Low complexity" evidence="5">
    <location>
        <begin position="957"/>
        <end position="972"/>
    </location>
</feature>
<dbReference type="AGR" id="ZFIN:ZDB-GENE-030131-6300"/>
<evidence type="ECO:0000256" key="4">
    <source>
        <dbReference type="ARBA" id="ARBA00023242"/>
    </source>
</evidence>
<protein>
    <submittedName>
        <fullName evidence="7">Ligand-dependent nuclear receptor corepressor-like protein isoform X1</fullName>
    </submittedName>
</protein>
<feature type="region of interest" description="Disordered" evidence="5">
    <location>
        <begin position="160"/>
        <end position="185"/>
    </location>
</feature>
<feature type="compositionally biased region" description="Polar residues" evidence="5">
    <location>
        <begin position="204"/>
        <end position="223"/>
    </location>
</feature>
<keyword evidence="2" id="KW-0238">DNA-binding</keyword>
<proteinExistence type="predicted"/>
<dbReference type="FunCoup" id="A0A8M3AGU5">
    <property type="interactions" value="140"/>
</dbReference>
<dbReference type="InterPro" id="IPR028104">
    <property type="entry name" value="DUF4553"/>
</dbReference>
<keyword evidence="6" id="KW-1185">Reference proteome</keyword>
<feature type="region of interest" description="Disordered" evidence="5">
    <location>
        <begin position="390"/>
        <end position="421"/>
    </location>
</feature>
<dbReference type="AlphaFoldDB" id="A0A8M3AGU5"/>
<evidence type="ECO:0000313" key="6">
    <source>
        <dbReference type="Proteomes" id="UP000000437"/>
    </source>
</evidence>
<feature type="compositionally biased region" description="Polar residues" evidence="5">
    <location>
        <begin position="1643"/>
        <end position="1652"/>
    </location>
</feature>
<dbReference type="Proteomes" id="UP000000437">
    <property type="component" value="Chromosome 1"/>
</dbReference>
<dbReference type="PANTHER" id="PTHR21545:SF10">
    <property type="entry name" value="LIGAND-DEPENDENT NUCLEAR RECEPTOR COREPRESSOR-LIKE PROTEIN"/>
    <property type="match status" value="1"/>
</dbReference>
<gene>
    <name evidence="7 8" type="primary">lcorl</name>
</gene>
<evidence type="ECO:0000313" key="8">
    <source>
        <dbReference type="ZFIN" id="ZDB-GENE-030131-6300"/>
    </source>
</evidence>
<feature type="compositionally biased region" description="Polar residues" evidence="5">
    <location>
        <begin position="1010"/>
        <end position="1028"/>
    </location>
</feature>
<dbReference type="GO" id="GO:0003677">
    <property type="term" value="F:DNA binding"/>
    <property type="evidence" value="ECO:0007669"/>
    <property type="project" value="UniProtKB-KW"/>
</dbReference>
<evidence type="ECO:0000256" key="1">
    <source>
        <dbReference type="ARBA" id="ARBA00023015"/>
    </source>
</evidence>
<dbReference type="PANTHER" id="PTHR21545">
    <property type="entry name" value="TRANSCRIPTION FACTOR MLR1/2"/>
    <property type="match status" value="1"/>
</dbReference>
<dbReference type="RefSeq" id="XP_009289502.2">
    <property type="nucleotide sequence ID" value="XM_009291227.4"/>
</dbReference>
<feature type="compositionally biased region" description="Low complexity" evidence="5">
    <location>
        <begin position="857"/>
        <end position="870"/>
    </location>
</feature>
<feature type="region of interest" description="Disordered" evidence="5">
    <location>
        <begin position="200"/>
        <end position="229"/>
    </location>
</feature>
<keyword evidence="3" id="KW-0804">Transcription</keyword>
<reference evidence="7" key="1">
    <citation type="submission" date="2025-08" db="UniProtKB">
        <authorList>
            <consortium name="RefSeq"/>
        </authorList>
    </citation>
    <scope>IDENTIFICATION</scope>
    <source>
        <strain evidence="7">Tuebingen</strain>
        <tissue evidence="7">Fibroblasts and whole tissue</tissue>
    </source>
</reference>
<feature type="compositionally biased region" description="Basic and acidic residues" evidence="5">
    <location>
        <begin position="796"/>
        <end position="817"/>
    </location>
</feature>
<sequence>MAATQCRSSKCTAERKGFRRELDSWRHKLIQCVGFESILEGIYGPRLLQDLNIFDECEPEDLDDWSIDANCSFCNLQLEKLNEHPAVPGSPPPAETPPPQGLSTSDKVQCQADRFLYAIFRKKEFPQSCDSSIPLVAQELMRRMIRRFALEYACKSQTNGDLNGLSDNSERLLSQPDPDGPLDLTVSRASPALQVDGVLDLSKKNTPSENETTLQISSGSLGSSVEDKSSLETEDGSIVPEVGKITVLEKVLSSLCSRHRLLLTHILKDVQEDYNISLSLRDAHGKQAGSLCCHLHKKLLNEAPTLALSDCSVTAGICCRTACEHPTCAFSPPCVSLRNVHGHSCQNTAIACVGQAICCNPSDCCTSSKQLSCQHQHNGDHTYISHARGSLIIPPGDSNSQNRHKGSRSPSPPPLSPKPVDLDYKIAVKPSIFPIQEFKAPNIAPPSLLPHRSENKETTLCSSTPLHVGSSDGCCEKVVTLQTQAEKDDHQCGSFIGDLMDRVTEQLKSIQPSEKEQNIPAHASQISRIRDDTHLTEIITTVLHNSSDKDYNLNDLLQQHVATEQRSPQTRSRKRFETLVAMSKSSDLPSSRRQSLQIKRDLARLSPAFSKRNTRLDWNRGTKKVKPLELTYSLIEQPQCRKLNRTVYTEPVNDNLNTGHMTTHAEKEKIECNQETHIQHVVKEQLPPNERAQPQNTDSDQKMKAKIHKEKCLAVQVERTRRNIVPPQRFSSYVTEPRKMYFAACFSESIFTKHSSRDGTLTALGSTEEIFLPSDKCGKMEHEQEDCGVPQNNSLPKHDNLSKKEPLSECKNNERSPHKERKRKSFQNSTLPSKRSKCSRANSLNTEPHSPTISNFTTTESTSQAEASPSRLKYDSPIKLMFVSSVKGDDGIKYTLKAAASGSESHCEMFDPCVESSWAGSAIDDNNQDSVFESNPSKTVEHVENKCTSPNMVSAGSPLSSFSSESQEPLPFIHQTTPIKRRPGRPKKIGPQIVKSVKRPIGRPPKPKTTDLSSSTPSSNAVNQGTHEISSKEDDNKKLKITILYGRSRRVRRVVSEDLGSFLTQQPAYEEYNGCMYSKTSTNDQTTKDQFKDLHLVMPIEDRKCIHSSSNIKCQRQSNIILSRKPGRPPKVQKISGISVTVTSGSPRQRKIHLKRDTNDSHLLRRTLELQPSKEQKTICIPTDINKDRVDAQKEYNPNTRRQLIPVRHSIRERKPSIHLLHSVATARSCALVRRSRKLLLNKASCEASQHVKNIKEEPPNNALSIKTKNVSSVQDIVRFSAISVNSIFSPHEGFRWWPTSASPETLNEELARRIKLMSNTWVSDVLEANQSGEIKPDLKPKTCKELLDAPKKSTSAIKMLFEKNYNMEKLCSWFMQSTETQSLAIVKKAIARNPKDVFHYSLSRPNCKVNACPSPQAERLRKHVKKFAKIVPKSPSMHKKAQEMLSKSARPIAKRKLFDTSSSFKQNISMSRGIWVDYRKALIRARQKFKTRHKIALRDEVCDQMRTSGAKTLKLPKKMPKLVDKSSKPIMKVQNALKLLVKTPPKMIGLSNISKQNRISSEAWSPESLKECRVFLKKINSPNTKSTTEECNVCTVKLYDVSEHEESEDITVKGTHNSPVQLPLSSKSPRKVGRKKRKLKNPSPSTKMLRQSRSCRGVLGARWCDFVLGSLK</sequence>
<feature type="region of interest" description="Disordered" evidence="5">
    <location>
        <begin position="953"/>
        <end position="1033"/>
    </location>
</feature>
<evidence type="ECO:0000256" key="3">
    <source>
        <dbReference type="ARBA" id="ARBA00023163"/>
    </source>
</evidence>
<evidence type="ECO:0000256" key="5">
    <source>
        <dbReference type="SAM" id="MobiDB-lite"/>
    </source>
</evidence>
<feature type="region of interest" description="Disordered" evidence="5">
    <location>
        <begin position="84"/>
        <end position="105"/>
    </location>
</feature>
<accession>A0A8M3AGU5</accession>
<dbReference type="GO" id="GO:0005634">
    <property type="term" value="C:nucleus"/>
    <property type="evidence" value="ECO:0000318"/>
    <property type="project" value="GO_Central"/>
</dbReference>
<feature type="region of interest" description="Disordered" evidence="5">
    <location>
        <begin position="782"/>
        <end position="870"/>
    </location>
</feature>
<evidence type="ECO:0000313" key="7">
    <source>
        <dbReference type="RefSeq" id="XP_009289502.2"/>
    </source>
</evidence>
<organism evidence="6 7">
    <name type="scientific">Danio rerio</name>
    <name type="common">Zebrafish</name>
    <name type="synonym">Brachydanio rerio</name>
    <dbReference type="NCBI Taxonomy" id="7955"/>
    <lineage>
        <taxon>Eukaryota</taxon>
        <taxon>Metazoa</taxon>
        <taxon>Chordata</taxon>
        <taxon>Craniata</taxon>
        <taxon>Vertebrata</taxon>
        <taxon>Euteleostomi</taxon>
        <taxon>Actinopterygii</taxon>
        <taxon>Neopterygii</taxon>
        <taxon>Teleostei</taxon>
        <taxon>Ostariophysi</taxon>
        <taxon>Cypriniformes</taxon>
        <taxon>Danionidae</taxon>
        <taxon>Danioninae</taxon>
        <taxon>Danio</taxon>
    </lineage>
</organism>
<dbReference type="CTD" id="254251"/>
<keyword evidence="4" id="KW-0539">Nucleus</keyword>
<name>A0A8M3AGU5_DANRE</name>
<evidence type="ECO:0000256" key="2">
    <source>
        <dbReference type="ARBA" id="ARBA00023125"/>
    </source>
</evidence>
<dbReference type="ZFIN" id="ZDB-GENE-030131-6300">
    <property type="gene designation" value="lcorl"/>
</dbReference>
<feature type="compositionally biased region" description="Polar residues" evidence="5">
    <location>
        <begin position="826"/>
        <end position="856"/>
    </location>
</feature>
<dbReference type="GO" id="GO:0006357">
    <property type="term" value="P:regulation of transcription by RNA polymerase II"/>
    <property type="evidence" value="ECO:0000318"/>
    <property type="project" value="GO_Central"/>
</dbReference>
<feature type="region of interest" description="Disordered" evidence="5">
    <location>
        <begin position="682"/>
        <end position="702"/>
    </location>
</feature>
<dbReference type="GeneID" id="558430"/>
<feature type="compositionally biased region" description="Polar residues" evidence="5">
    <location>
        <begin position="1615"/>
        <end position="1628"/>
    </location>
</feature>
<dbReference type="KEGG" id="dre:558430"/>